<organism evidence="1 2">
    <name type="scientific">Tolypocladium paradoxum</name>
    <dbReference type="NCBI Taxonomy" id="94208"/>
    <lineage>
        <taxon>Eukaryota</taxon>
        <taxon>Fungi</taxon>
        <taxon>Dikarya</taxon>
        <taxon>Ascomycota</taxon>
        <taxon>Pezizomycotina</taxon>
        <taxon>Sordariomycetes</taxon>
        <taxon>Hypocreomycetidae</taxon>
        <taxon>Hypocreales</taxon>
        <taxon>Ophiocordycipitaceae</taxon>
        <taxon>Tolypocladium</taxon>
    </lineage>
</organism>
<protein>
    <submittedName>
        <fullName evidence="1">Uncharacterized protein</fullName>
    </submittedName>
</protein>
<accession>A0A2S4LB86</accession>
<evidence type="ECO:0000313" key="1">
    <source>
        <dbReference type="EMBL" id="POR39686.1"/>
    </source>
</evidence>
<reference evidence="1 2" key="1">
    <citation type="submission" date="2018-01" db="EMBL/GenBank/DDBJ databases">
        <title>Harnessing the power of phylogenomics to disentangle the directionality and signatures of interkingdom host jumping in the parasitic fungal genus Tolypocladium.</title>
        <authorList>
            <person name="Quandt C.A."/>
            <person name="Patterson W."/>
            <person name="Spatafora J.W."/>
        </authorList>
    </citation>
    <scope>NUCLEOTIDE SEQUENCE [LARGE SCALE GENOMIC DNA]</scope>
    <source>
        <strain evidence="1 2">NRBC 100945</strain>
    </source>
</reference>
<proteinExistence type="predicted"/>
<comment type="caution">
    <text evidence="1">The sequence shown here is derived from an EMBL/GenBank/DDBJ whole genome shotgun (WGS) entry which is preliminary data.</text>
</comment>
<gene>
    <name evidence="1" type="ORF">TPAR_00125</name>
</gene>
<keyword evidence="2" id="KW-1185">Reference proteome</keyword>
<dbReference type="Proteomes" id="UP000237481">
    <property type="component" value="Unassembled WGS sequence"/>
</dbReference>
<dbReference type="AlphaFoldDB" id="A0A2S4LB86"/>
<evidence type="ECO:0000313" key="2">
    <source>
        <dbReference type="Proteomes" id="UP000237481"/>
    </source>
</evidence>
<dbReference type="EMBL" id="PKSG01000014">
    <property type="protein sequence ID" value="POR39686.1"/>
    <property type="molecule type" value="Genomic_DNA"/>
</dbReference>
<name>A0A2S4LB86_9HYPO</name>
<feature type="non-terminal residue" evidence="1">
    <location>
        <position position="1"/>
    </location>
</feature>
<sequence>LQCPSDEPRRLVQDRQLGTSNAIPFSPALPARFFPRRPFGVVCLFSHQQSPSASCPCPAINTDLTYYTTPIPPHRLAGTRHVHCLPLLLFEASASVCSLDARLSFPFALLASPRVSCGTYKPPSSPPCFCRAEFHVLWAIPSLLPLGLTPQPFIDRIGRRLARLVQQHLTCLCNPRRRKRIHVLRPGDRCIYTSPRLHLLRARSPRRCSVTTLADKRELQSNARRHDSKGSPTLRSHGDLELSLLLLLLHDGPGNLHSIRSYITWQRPVYLALRADFLPPSPPSQTTEPTAATPRSVGVAIEPTVAPPEPGRSGHCLGDESDDISPLLPVAPSCWLAQIGAARCEHENPHARRGTAHRRTSTACHPRPPWRRVTTCLRAASFTSWSWEQVRRCSPLHHVRIHLTGIYRRRWQELSSTTSGLRAMIPPLRIPTAPSSKLMVARSCSRSSTPLALSSLLP</sequence>